<dbReference type="FunFam" id="3.30.300.70:FF:000001">
    <property type="entry name" value="Ribosome maturation factor RimP"/>
    <property type="match status" value="1"/>
</dbReference>
<reference evidence="6 7" key="1">
    <citation type="submission" date="2018-01" db="EMBL/GenBank/DDBJ databases">
        <title>Metagenomic assembled genomes from two thermal pools in the Uzon Caldera, Kamchatka, Russia.</title>
        <authorList>
            <person name="Wilkins L."/>
            <person name="Ettinger C."/>
        </authorList>
    </citation>
    <scope>NUCLEOTIDE SEQUENCE [LARGE SCALE GENOMIC DNA]</scope>
    <source>
        <strain evidence="6">ZAV-05</strain>
    </source>
</reference>
<accession>A0A2J6WPQ8</accession>
<keyword evidence="2 3" id="KW-0690">Ribosome biogenesis</keyword>
<dbReference type="Pfam" id="PF02576">
    <property type="entry name" value="RimP_N"/>
    <property type="match status" value="1"/>
</dbReference>
<dbReference type="Gene3D" id="3.30.300.70">
    <property type="entry name" value="RimP-like superfamily, N-terminal"/>
    <property type="match status" value="1"/>
</dbReference>
<dbReference type="InterPro" id="IPR003728">
    <property type="entry name" value="Ribosome_maturation_RimP"/>
</dbReference>
<dbReference type="GO" id="GO:0006412">
    <property type="term" value="P:translation"/>
    <property type="evidence" value="ECO:0007669"/>
    <property type="project" value="TreeGrafter"/>
</dbReference>
<comment type="caution">
    <text evidence="6">The sequence shown here is derived from an EMBL/GenBank/DDBJ whole genome shotgun (WGS) entry which is preliminary data.</text>
</comment>
<evidence type="ECO:0000313" key="6">
    <source>
        <dbReference type="EMBL" id="PMP72382.1"/>
    </source>
</evidence>
<dbReference type="GO" id="GO:0000028">
    <property type="term" value="P:ribosomal small subunit assembly"/>
    <property type="evidence" value="ECO:0007669"/>
    <property type="project" value="TreeGrafter"/>
</dbReference>
<evidence type="ECO:0000256" key="1">
    <source>
        <dbReference type="ARBA" id="ARBA00022490"/>
    </source>
</evidence>
<dbReference type="SUPFAM" id="SSF74942">
    <property type="entry name" value="YhbC-like, C-terminal domain"/>
    <property type="match status" value="1"/>
</dbReference>
<dbReference type="SUPFAM" id="SSF75420">
    <property type="entry name" value="YhbC-like, N-terminal domain"/>
    <property type="match status" value="1"/>
</dbReference>
<evidence type="ECO:0000256" key="2">
    <source>
        <dbReference type="ARBA" id="ARBA00022517"/>
    </source>
</evidence>
<dbReference type="PANTHER" id="PTHR33867">
    <property type="entry name" value="RIBOSOME MATURATION FACTOR RIMP"/>
    <property type="match status" value="1"/>
</dbReference>
<name>A0A2J6WPQ8_9BACT</name>
<protein>
    <recommendedName>
        <fullName evidence="3">Ribosome maturation factor RimP</fullName>
    </recommendedName>
</protein>
<dbReference type="GO" id="GO:0005829">
    <property type="term" value="C:cytosol"/>
    <property type="evidence" value="ECO:0007669"/>
    <property type="project" value="TreeGrafter"/>
</dbReference>
<dbReference type="Pfam" id="PF17384">
    <property type="entry name" value="DUF150_C"/>
    <property type="match status" value="1"/>
</dbReference>
<sequence length="157" mass="18426">MFSQNIHIVERVKEYSEKIAPKFGVEIFDVKFVREPSGYTLRIFLDKENLTLEDCANFSKEISKWLDKEDLIPHKYNLEVSSPGLNRPLRNIDDYKKYIGRKCKIELFKKDPSGRKNYTGYIKGVDGEVILLDVKKEEIIVNYSDIKKGNLEFEIKE</sequence>
<organism evidence="6 7">
    <name type="scientific">Calditerrivibrio nitroreducens</name>
    <dbReference type="NCBI Taxonomy" id="477976"/>
    <lineage>
        <taxon>Bacteria</taxon>
        <taxon>Pseudomonadati</taxon>
        <taxon>Deferribacterota</taxon>
        <taxon>Deferribacteres</taxon>
        <taxon>Deferribacterales</taxon>
        <taxon>Calditerrivibrionaceae</taxon>
    </lineage>
</organism>
<evidence type="ECO:0000256" key="3">
    <source>
        <dbReference type="HAMAP-Rule" id="MF_01077"/>
    </source>
</evidence>
<gene>
    <name evidence="3" type="primary">rimP</name>
    <name evidence="6" type="ORF">C0187_01770</name>
</gene>
<dbReference type="EMBL" id="PNIN01000023">
    <property type="protein sequence ID" value="PMP72382.1"/>
    <property type="molecule type" value="Genomic_DNA"/>
</dbReference>
<dbReference type="InterPro" id="IPR028998">
    <property type="entry name" value="RimP_C"/>
</dbReference>
<dbReference type="Gene3D" id="2.30.30.180">
    <property type="entry name" value="Ribosome maturation factor RimP, C-terminal domain"/>
    <property type="match status" value="1"/>
</dbReference>
<feature type="domain" description="Ribosome maturation factor RimP N-terminal" evidence="4">
    <location>
        <begin position="17"/>
        <end position="85"/>
    </location>
</feature>
<comment type="subcellular location">
    <subcellularLocation>
        <location evidence="3">Cytoplasm</location>
    </subcellularLocation>
</comment>
<evidence type="ECO:0000313" key="7">
    <source>
        <dbReference type="Proteomes" id="UP000242881"/>
    </source>
</evidence>
<comment type="function">
    <text evidence="3">Required for maturation of 30S ribosomal subunits.</text>
</comment>
<dbReference type="InterPro" id="IPR036847">
    <property type="entry name" value="RimP_C_sf"/>
</dbReference>
<comment type="similarity">
    <text evidence="3">Belongs to the RimP family.</text>
</comment>
<dbReference type="AlphaFoldDB" id="A0A2J6WPQ8"/>
<dbReference type="InterPro" id="IPR035956">
    <property type="entry name" value="RimP_N_sf"/>
</dbReference>
<evidence type="ECO:0000259" key="5">
    <source>
        <dbReference type="Pfam" id="PF17384"/>
    </source>
</evidence>
<dbReference type="PANTHER" id="PTHR33867:SF1">
    <property type="entry name" value="RIBOSOME MATURATION FACTOR RIMP"/>
    <property type="match status" value="1"/>
</dbReference>
<keyword evidence="1 3" id="KW-0963">Cytoplasm</keyword>
<dbReference type="InterPro" id="IPR028989">
    <property type="entry name" value="RimP_N"/>
</dbReference>
<proteinExistence type="inferred from homology"/>
<evidence type="ECO:0000259" key="4">
    <source>
        <dbReference type="Pfam" id="PF02576"/>
    </source>
</evidence>
<feature type="domain" description="Ribosome maturation factor RimP C-terminal" evidence="5">
    <location>
        <begin position="89"/>
        <end position="154"/>
    </location>
</feature>
<dbReference type="CDD" id="cd01734">
    <property type="entry name" value="YlxS_C"/>
    <property type="match status" value="1"/>
</dbReference>
<dbReference type="HAMAP" id="MF_01077">
    <property type="entry name" value="RimP"/>
    <property type="match status" value="1"/>
</dbReference>
<dbReference type="Proteomes" id="UP000242881">
    <property type="component" value="Unassembled WGS sequence"/>
</dbReference>